<evidence type="ECO:0000256" key="2">
    <source>
        <dbReference type="ARBA" id="ARBA00022723"/>
    </source>
</evidence>
<evidence type="ECO:0000256" key="1">
    <source>
        <dbReference type="ARBA" id="ARBA00001946"/>
    </source>
</evidence>
<gene>
    <name evidence="5" type="ORF">IFM89_014678</name>
</gene>
<dbReference type="EMBL" id="JADFTS010000006">
    <property type="protein sequence ID" value="KAF9600972.1"/>
    <property type="molecule type" value="Genomic_DNA"/>
</dbReference>
<dbReference type="Gene3D" id="1.10.600.10">
    <property type="entry name" value="Farnesyl Diphosphate Synthase"/>
    <property type="match status" value="1"/>
</dbReference>
<comment type="cofactor">
    <cofactor evidence="1">
        <name>Mg(2+)</name>
        <dbReference type="ChEBI" id="CHEBI:18420"/>
    </cofactor>
</comment>
<dbReference type="Pfam" id="PF03936">
    <property type="entry name" value="Terpene_synth_C"/>
    <property type="match status" value="1"/>
</dbReference>
<proteinExistence type="predicted"/>
<dbReference type="GO" id="GO:0000287">
    <property type="term" value="F:magnesium ion binding"/>
    <property type="evidence" value="ECO:0007669"/>
    <property type="project" value="InterPro"/>
</dbReference>
<evidence type="ECO:0000313" key="5">
    <source>
        <dbReference type="EMBL" id="KAF9600972.1"/>
    </source>
</evidence>
<protein>
    <recommendedName>
        <fullName evidence="4">Terpene synthase metal-binding domain-containing protein</fullName>
    </recommendedName>
</protein>
<sequence length="126" mass="14487">MLPNPLQGWAYVIMKEQGWDAIPYLKQSAELERGGVPKSIQCYMHETGVSEEVACEYIRHMIGNLWKKMNKDPLDDSFFSQTYIEAVVNLARMAQCMYQYGDGHGVPDRETKDRVLSLLVEPIMEI</sequence>
<evidence type="ECO:0000259" key="4">
    <source>
        <dbReference type="Pfam" id="PF03936"/>
    </source>
</evidence>
<comment type="caution">
    <text evidence="5">The sequence shown here is derived from an EMBL/GenBank/DDBJ whole genome shotgun (WGS) entry which is preliminary data.</text>
</comment>
<dbReference type="GO" id="GO:0010333">
    <property type="term" value="F:terpene synthase activity"/>
    <property type="evidence" value="ECO:0007669"/>
    <property type="project" value="InterPro"/>
</dbReference>
<organism evidence="5 6">
    <name type="scientific">Coptis chinensis</name>
    <dbReference type="NCBI Taxonomy" id="261450"/>
    <lineage>
        <taxon>Eukaryota</taxon>
        <taxon>Viridiplantae</taxon>
        <taxon>Streptophyta</taxon>
        <taxon>Embryophyta</taxon>
        <taxon>Tracheophyta</taxon>
        <taxon>Spermatophyta</taxon>
        <taxon>Magnoliopsida</taxon>
        <taxon>Ranunculales</taxon>
        <taxon>Ranunculaceae</taxon>
        <taxon>Coptidoideae</taxon>
        <taxon>Coptis</taxon>
    </lineage>
</organism>
<evidence type="ECO:0000256" key="3">
    <source>
        <dbReference type="ARBA" id="ARBA00022842"/>
    </source>
</evidence>
<dbReference type="InterPro" id="IPR005630">
    <property type="entry name" value="Terpene_synthase_metal-bd"/>
</dbReference>
<reference evidence="5 6" key="1">
    <citation type="submission" date="2020-10" db="EMBL/GenBank/DDBJ databases">
        <title>The Coptis chinensis genome and diversification of protoberbering-type alkaloids.</title>
        <authorList>
            <person name="Wang B."/>
            <person name="Shu S."/>
            <person name="Song C."/>
            <person name="Liu Y."/>
        </authorList>
    </citation>
    <scope>NUCLEOTIDE SEQUENCE [LARGE SCALE GENOMIC DNA]</scope>
    <source>
        <strain evidence="5">HL-2020</strain>
        <tissue evidence="5">Leaf</tissue>
    </source>
</reference>
<keyword evidence="6" id="KW-1185">Reference proteome</keyword>
<dbReference type="PANTHER" id="PTHR31225">
    <property type="entry name" value="OS04G0344100 PROTEIN-RELATED"/>
    <property type="match status" value="1"/>
</dbReference>
<accession>A0A835HMH2</accession>
<keyword evidence="2" id="KW-0479">Metal-binding</keyword>
<dbReference type="InterPro" id="IPR008949">
    <property type="entry name" value="Isoprenoid_synthase_dom_sf"/>
</dbReference>
<dbReference type="OrthoDB" id="1936865at2759"/>
<feature type="domain" description="Terpene synthase metal-binding" evidence="4">
    <location>
        <begin position="29"/>
        <end position="68"/>
    </location>
</feature>
<dbReference type="GO" id="GO:0016114">
    <property type="term" value="P:terpenoid biosynthetic process"/>
    <property type="evidence" value="ECO:0007669"/>
    <property type="project" value="InterPro"/>
</dbReference>
<dbReference type="InterPro" id="IPR050148">
    <property type="entry name" value="Terpene_synthase-like"/>
</dbReference>
<dbReference type="PANTHER" id="PTHR31225:SF252">
    <property type="entry name" value="TERPENE SYNTHASE 12-RELATED"/>
    <property type="match status" value="1"/>
</dbReference>
<dbReference type="Proteomes" id="UP000631114">
    <property type="component" value="Unassembled WGS sequence"/>
</dbReference>
<name>A0A835HMH2_9MAGN</name>
<dbReference type="SUPFAM" id="SSF48576">
    <property type="entry name" value="Terpenoid synthases"/>
    <property type="match status" value="1"/>
</dbReference>
<evidence type="ECO:0000313" key="6">
    <source>
        <dbReference type="Proteomes" id="UP000631114"/>
    </source>
</evidence>
<keyword evidence="3" id="KW-0460">Magnesium</keyword>
<dbReference type="AlphaFoldDB" id="A0A835HMH2"/>